<feature type="domain" description="Major facilitator superfamily (MFS) profile" evidence="8">
    <location>
        <begin position="16"/>
        <end position="406"/>
    </location>
</feature>
<feature type="transmembrane region" description="Helical" evidence="7">
    <location>
        <begin position="263"/>
        <end position="282"/>
    </location>
</feature>
<evidence type="ECO:0000313" key="10">
    <source>
        <dbReference type="Proteomes" id="UP001597419"/>
    </source>
</evidence>
<protein>
    <submittedName>
        <fullName evidence="9">MFS transporter</fullName>
    </submittedName>
</protein>
<proteinExistence type="predicted"/>
<dbReference type="InterPro" id="IPR020846">
    <property type="entry name" value="MFS_dom"/>
</dbReference>
<dbReference type="CDD" id="cd06173">
    <property type="entry name" value="MFS_MefA_like"/>
    <property type="match status" value="1"/>
</dbReference>
<evidence type="ECO:0000256" key="4">
    <source>
        <dbReference type="ARBA" id="ARBA00022692"/>
    </source>
</evidence>
<evidence type="ECO:0000256" key="7">
    <source>
        <dbReference type="SAM" id="Phobius"/>
    </source>
</evidence>
<feature type="transmembrane region" description="Helical" evidence="7">
    <location>
        <begin position="317"/>
        <end position="339"/>
    </location>
</feature>
<sequence length="406" mass="42313">MGEAGVRPARPGLGGDYWRLWASAGLSSLADGVVKHALPLVAIVFTRSPALIAGVSLAFTLPWLVCALPVGALVDRLDRRRAMLVAHVGRAALLAGLVLALAFDLGSIWVLYVVAVCVGVAETVYDTAAQSIMPQVVGREYLARANGRLYGIELTANELVGPPLAGFLVAIGALVAFGAPVALWAVAIAGLLLLRGGFRIHREQRSTLRADIAEGLRFLWRQRILRAFAIMVGVFNFATGAVWAVLVLYAVGPDSAMKLSTPGFGFLMAAVAMGSGVGSLLAERAERVLGRARSLAVAFGCAAVLLGIPALTAHPLVVGTAFFVGGAGIVVANVVMVSLRQRITPDRLLGRLNSAHRLVAWGTKPLGALVGGFLAQLCGLSAVFVTMSVLVLALTVGTRVVTDEST</sequence>
<dbReference type="Proteomes" id="UP001597419">
    <property type="component" value="Unassembled WGS sequence"/>
</dbReference>
<feature type="transmembrane region" description="Helical" evidence="7">
    <location>
        <begin position="164"/>
        <end position="194"/>
    </location>
</feature>
<accession>A0ABW5GNE9</accession>
<evidence type="ECO:0000256" key="1">
    <source>
        <dbReference type="ARBA" id="ARBA00004651"/>
    </source>
</evidence>
<gene>
    <name evidence="9" type="ORF">ACFSYJ_27670</name>
</gene>
<dbReference type="EMBL" id="JBHUKU010000015">
    <property type="protein sequence ID" value="MFD2462416.1"/>
    <property type="molecule type" value="Genomic_DNA"/>
</dbReference>
<evidence type="ECO:0000313" key="9">
    <source>
        <dbReference type="EMBL" id="MFD2462416.1"/>
    </source>
</evidence>
<dbReference type="PANTHER" id="PTHR23513:SF6">
    <property type="entry name" value="MAJOR FACILITATOR SUPERFAMILY ASSOCIATED DOMAIN-CONTAINING PROTEIN"/>
    <property type="match status" value="1"/>
</dbReference>
<keyword evidence="10" id="KW-1185">Reference proteome</keyword>
<dbReference type="Gene3D" id="1.20.1250.20">
    <property type="entry name" value="MFS general substrate transporter like domains"/>
    <property type="match status" value="1"/>
</dbReference>
<comment type="caution">
    <text evidence="9">The sequence shown here is derived from an EMBL/GenBank/DDBJ whole genome shotgun (WGS) entry which is preliminary data.</text>
</comment>
<name>A0ABW5GNE9_9PSEU</name>
<dbReference type="InterPro" id="IPR010290">
    <property type="entry name" value="TM_effector"/>
</dbReference>
<comment type="subcellular location">
    <subcellularLocation>
        <location evidence="1">Cell membrane</location>
        <topology evidence="1">Multi-pass membrane protein</topology>
    </subcellularLocation>
</comment>
<keyword evidence="4 7" id="KW-0812">Transmembrane</keyword>
<dbReference type="RefSeq" id="WP_345400788.1">
    <property type="nucleotide sequence ID" value="NZ_BAABHG010000012.1"/>
</dbReference>
<reference evidence="10" key="1">
    <citation type="journal article" date="2019" name="Int. J. Syst. Evol. Microbiol.">
        <title>The Global Catalogue of Microorganisms (GCM) 10K type strain sequencing project: providing services to taxonomists for standard genome sequencing and annotation.</title>
        <authorList>
            <consortium name="The Broad Institute Genomics Platform"/>
            <consortium name="The Broad Institute Genome Sequencing Center for Infectious Disease"/>
            <person name="Wu L."/>
            <person name="Ma J."/>
        </authorList>
    </citation>
    <scope>NUCLEOTIDE SEQUENCE [LARGE SCALE GENOMIC DNA]</scope>
    <source>
        <strain evidence="10">CGMCC 4.7643</strain>
    </source>
</reference>
<feature type="transmembrane region" description="Helical" evidence="7">
    <location>
        <begin position="227"/>
        <end position="251"/>
    </location>
</feature>
<evidence type="ECO:0000259" key="8">
    <source>
        <dbReference type="PROSITE" id="PS50850"/>
    </source>
</evidence>
<dbReference type="Pfam" id="PF05977">
    <property type="entry name" value="MFS_3"/>
    <property type="match status" value="1"/>
</dbReference>
<evidence type="ECO:0000256" key="5">
    <source>
        <dbReference type="ARBA" id="ARBA00022989"/>
    </source>
</evidence>
<dbReference type="PANTHER" id="PTHR23513">
    <property type="entry name" value="INTEGRAL MEMBRANE EFFLUX PROTEIN-RELATED"/>
    <property type="match status" value="1"/>
</dbReference>
<feature type="transmembrane region" description="Helical" evidence="7">
    <location>
        <begin position="294"/>
        <end position="311"/>
    </location>
</feature>
<dbReference type="InterPro" id="IPR036259">
    <property type="entry name" value="MFS_trans_sf"/>
</dbReference>
<evidence type="ECO:0000256" key="6">
    <source>
        <dbReference type="ARBA" id="ARBA00023136"/>
    </source>
</evidence>
<feature type="transmembrane region" description="Helical" evidence="7">
    <location>
        <begin position="94"/>
        <end position="121"/>
    </location>
</feature>
<evidence type="ECO:0000256" key="2">
    <source>
        <dbReference type="ARBA" id="ARBA00022448"/>
    </source>
</evidence>
<dbReference type="SUPFAM" id="SSF103473">
    <property type="entry name" value="MFS general substrate transporter"/>
    <property type="match status" value="1"/>
</dbReference>
<dbReference type="PROSITE" id="PS50850">
    <property type="entry name" value="MFS"/>
    <property type="match status" value="1"/>
</dbReference>
<keyword evidence="2" id="KW-0813">Transport</keyword>
<feature type="transmembrane region" description="Helical" evidence="7">
    <location>
        <begin position="366"/>
        <end position="396"/>
    </location>
</feature>
<feature type="transmembrane region" description="Helical" evidence="7">
    <location>
        <begin position="50"/>
        <end position="74"/>
    </location>
</feature>
<keyword evidence="6 7" id="KW-0472">Membrane</keyword>
<keyword evidence="5 7" id="KW-1133">Transmembrane helix</keyword>
<evidence type="ECO:0000256" key="3">
    <source>
        <dbReference type="ARBA" id="ARBA00022475"/>
    </source>
</evidence>
<organism evidence="9 10">
    <name type="scientific">Amycolatopsis samaneae</name>
    <dbReference type="NCBI Taxonomy" id="664691"/>
    <lineage>
        <taxon>Bacteria</taxon>
        <taxon>Bacillati</taxon>
        <taxon>Actinomycetota</taxon>
        <taxon>Actinomycetes</taxon>
        <taxon>Pseudonocardiales</taxon>
        <taxon>Pseudonocardiaceae</taxon>
        <taxon>Amycolatopsis</taxon>
    </lineage>
</organism>
<keyword evidence="3" id="KW-1003">Cell membrane</keyword>